<protein>
    <recommendedName>
        <fullName evidence="6">Stress-associated endoplasmic reticulum protein</fullName>
    </recommendedName>
</protein>
<proteinExistence type="inferred from homology"/>
<evidence type="ECO:0000256" key="1">
    <source>
        <dbReference type="ARBA" id="ARBA00005500"/>
    </source>
</evidence>
<keyword evidence="2 6" id="KW-0812">Transmembrane</keyword>
<comment type="similarity">
    <text evidence="1 6">Belongs to the RAMP4 family.</text>
</comment>
<gene>
    <name evidence="7" type="ORF">BDA99DRAFT_521328</name>
</gene>
<accession>A0AAD5K2F4</accession>
<evidence type="ECO:0000256" key="6">
    <source>
        <dbReference type="RuleBase" id="RU364120"/>
    </source>
</evidence>
<evidence type="ECO:0000313" key="7">
    <source>
        <dbReference type="EMBL" id="KAI9251844.1"/>
    </source>
</evidence>
<dbReference type="Proteomes" id="UP001209540">
    <property type="component" value="Unassembled WGS sequence"/>
</dbReference>
<dbReference type="Pfam" id="PF06624">
    <property type="entry name" value="RAMP4"/>
    <property type="match status" value="1"/>
</dbReference>
<feature type="transmembrane region" description="Helical" evidence="6">
    <location>
        <begin position="39"/>
        <end position="60"/>
    </location>
</feature>
<sequence>MATAPTIRKKNAVYQNNVNKRGHVKTSLMKEEKGFRLPVTYWAFGILVFALVGGALLQLLDFFF</sequence>
<keyword evidence="3 6" id="KW-0256">Endoplasmic reticulum</keyword>
<dbReference type="EMBL" id="JAIXMP010000029">
    <property type="protein sequence ID" value="KAI9251844.1"/>
    <property type="molecule type" value="Genomic_DNA"/>
</dbReference>
<evidence type="ECO:0000313" key="8">
    <source>
        <dbReference type="Proteomes" id="UP001209540"/>
    </source>
</evidence>
<organism evidence="7 8">
    <name type="scientific">Phascolomyces articulosus</name>
    <dbReference type="NCBI Taxonomy" id="60185"/>
    <lineage>
        <taxon>Eukaryota</taxon>
        <taxon>Fungi</taxon>
        <taxon>Fungi incertae sedis</taxon>
        <taxon>Mucoromycota</taxon>
        <taxon>Mucoromycotina</taxon>
        <taxon>Mucoromycetes</taxon>
        <taxon>Mucorales</taxon>
        <taxon>Lichtheimiaceae</taxon>
        <taxon>Phascolomyces</taxon>
    </lineage>
</organism>
<keyword evidence="4 6" id="KW-1133">Transmembrane helix</keyword>
<comment type="function">
    <text evidence="6">Interacts with target proteins during translocation into the lumen of the endoplasmic reticulum. Protects unfolded target proteins against degradation and facilitate correct glycosylation.</text>
</comment>
<comment type="subcellular location">
    <subcellularLocation>
        <location evidence="6">Membrane</location>
        <topology evidence="6">Single-pass membrane protein</topology>
    </subcellularLocation>
    <subcellularLocation>
        <location evidence="6">Endoplasmic reticulum membrane</location>
        <topology evidence="6">Single-pass membrane protein</topology>
    </subcellularLocation>
</comment>
<reference evidence="7" key="2">
    <citation type="submission" date="2023-02" db="EMBL/GenBank/DDBJ databases">
        <authorList>
            <consortium name="DOE Joint Genome Institute"/>
            <person name="Mondo S.J."/>
            <person name="Chang Y."/>
            <person name="Wang Y."/>
            <person name="Ahrendt S."/>
            <person name="Andreopoulos W."/>
            <person name="Barry K."/>
            <person name="Beard J."/>
            <person name="Benny G.L."/>
            <person name="Blankenship S."/>
            <person name="Bonito G."/>
            <person name="Cuomo C."/>
            <person name="Desiro A."/>
            <person name="Gervers K.A."/>
            <person name="Hundley H."/>
            <person name="Kuo A."/>
            <person name="LaButti K."/>
            <person name="Lang B.F."/>
            <person name="Lipzen A."/>
            <person name="O'Donnell K."/>
            <person name="Pangilinan J."/>
            <person name="Reynolds N."/>
            <person name="Sandor L."/>
            <person name="Smith M.W."/>
            <person name="Tsang A."/>
            <person name="Grigoriev I.V."/>
            <person name="Stajich J.E."/>
            <person name="Spatafora J.W."/>
        </authorList>
    </citation>
    <scope>NUCLEOTIDE SEQUENCE</scope>
    <source>
        <strain evidence="7">RSA 2281</strain>
    </source>
</reference>
<reference evidence="7" key="1">
    <citation type="journal article" date="2022" name="IScience">
        <title>Evolution of zygomycete secretomes and the origins of terrestrial fungal ecologies.</title>
        <authorList>
            <person name="Chang Y."/>
            <person name="Wang Y."/>
            <person name="Mondo S."/>
            <person name="Ahrendt S."/>
            <person name="Andreopoulos W."/>
            <person name="Barry K."/>
            <person name="Beard J."/>
            <person name="Benny G.L."/>
            <person name="Blankenship S."/>
            <person name="Bonito G."/>
            <person name="Cuomo C."/>
            <person name="Desiro A."/>
            <person name="Gervers K.A."/>
            <person name="Hundley H."/>
            <person name="Kuo A."/>
            <person name="LaButti K."/>
            <person name="Lang B.F."/>
            <person name="Lipzen A."/>
            <person name="O'Donnell K."/>
            <person name="Pangilinan J."/>
            <person name="Reynolds N."/>
            <person name="Sandor L."/>
            <person name="Smith M.E."/>
            <person name="Tsang A."/>
            <person name="Grigoriev I.V."/>
            <person name="Stajich J.E."/>
            <person name="Spatafora J.W."/>
        </authorList>
    </citation>
    <scope>NUCLEOTIDE SEQUENCE</scope>
    <source>
        <strain evidence="7">RSA 2281</strain>
    </source>
</reference>
<dbReference type="GO" id="GO:0005789">
    <property type="term" value="C:endoplasmic reticulum membrane"/>
    <property type="evidence" value="ECO:0007669"/>
    <property type="project" value="UniProtKB-SubCell"/>
</dbReference>
<dbReference type="InterPro" id="IPR010580">
    <property type="entry name" value="ER_stress-assoc"/>
</dbReference>
<comment type="caution">
    <text evidence="7">The sequence shown here is derived from an EMBL/GenBank/DDBJ whole genome shotgun (WGS) entry which is preliminary data.</text>
</comment>
<dbReference type="AlphaFoldDB" id="A0AAD5K2F4"/>
<evidence type="ECO:0000256" key="4">
    <source>
        <dbReference type="ARBA" id="ARBA00022989"/>
    </source>
</evidence>
<evidence type="ECO:0000256" key="3">
    <source>
        <dbReference type="ARBA" id="ARBA00022824"/>
    </source>
</evidence>
<name>A0AAD5K2F4_9FUNG</name>
<evidence type="ECO:0000256" key="5">
    <source>
        <dbReference type="ARBA" id="ARBA00023136"/>
    </source>
</evidence>
<keyword evidence="5 6" id="KW-0472">Membrane</keyword>
<keyword evidence="8" id="KW-1185">Reference proteome</keyword>
<evidence type="ECO:0000256" key="2">
    <source>
        <dbReference type="ARBA" id="ARBA00022692"/>
    </source>
</evidence>